<organism evidence="1 2">
    <name type="scientific">Pseudaminobacter salicylatoxidans</name>
    <dbReference type="NCBI Taxonomy" id="93369"/>
    <lineage>
        <taxon>Bacteria</taxon>
        <taxon>Pseudomonadati</taxon>
        <taxon>Pseudomonadota</taxon>
        <taxon>Alphaproteobacteria</taxon>
        <taxon>Hyphomicrobiales</taxon>
        <taxon>Phyllobacteriaceae</taxon>
        <taxon>Pseudaminobacter</taxon>
    </lineage>
</organism>
<gene>
    <name evidence="1" type="ORF">C7441_11073</name>
</gene>
<accession>A0A316C0N5</accession>
<sequence>MRHTRSSAEVEIRDAVVKRFRELWPDARIIHEMNVEHGSSRADVVAVQPDRLWICEIKSKKDKLDRLSGQIADFGPCCHGMIVAAHEKWTKSPGMETMKHGIIRQIQSPLSLALAGTRRCYDIWEYPEPNRESRWRNWSEPYRAEVPWYHRMLMLLWADEIRSVASEHRVSCDRRTPAYKLAPEISRLLSGKEIETAVCKMLRAREFAEADPPMADEDSSAAARPNLYRQESML</sequence>
<reference evidence="1 2" key="1">
    <citation type="submission" date="2018-05" db="EMBL/GenBank/DDBJ databases">
        <title>Genomic Encyclopedia of Type Strains, Phase IV (KMG-IV): sequencing the most valuable type-strain genomes for metagenomic binning, comparative biology and taxonomic classification.</title>
        <authorList>
            <person name="Goeker M."/>
        </authorList>
    </citation>
    <scope>NUCLEOTIDE SEQUENCE [LARGE SCALE GENOMIC DNA]</scope>
    <source>
        <strain evidence="1 2">DSM 6986</strain>
    </source>
</reference>
<dbReference type="RefSeq" id="WP_146201485.1">
    <property type="nucleotide sequence ID" value="NZ_QGGG01000010.1"/>
</dbReference>
<evidence type="ECO:0000313" key="1">
    <source>
        <dbReference type="EMBL" id="PWJ81541.1"/>
    </source>
</evidence>
<proteinExistence type="predicted"/>
<dbReference type="AlphaFoldDB" id="A0A316C0N5"/>
<evidence type="ECO:0000313" key="2">
    <source>
        <dbReference type="Proteomes" id="UP000245396"/>
    </source>
</evidence>
<dbReference type="OrthoDB" id="3358108at2"/>
<dbReference type="EMBL" id="QGGG01000010">
    <property type="protein sequence ID" value="PWJ81541.1"/>
    <property type="molecule type" value="Genomic_DNA"/>
</dbReference>
<dbReference type="Proteomes" id="UP000245396">
    <property type="component" value="Unassembled WGS sequence"/>
</dbReference>
<name>A0A316C0N5_PSESE</name>
<protein>
    <submittedName>
        <fullName evidence="1">Uncharacterized protein</fullName>
    </submittedName>
</protein>
<keyword evidence="2" id="KW-1185">Reference proteome</keyword>
<comment type="caution">
    <text evidence="1">The sequence shown here is derived from an EMBL/GenBank/DDBJ whole genome shotgun (WGS) entry which is preliminary data.</text>
</comment>